<protein>
    <submittedName>
        <fullName evidence="6">4-hydroxy-3-methylbut-2-enyl diphosphate reductase</fullName>
    </submittedName>
</protein>
<evidence type="ECO:0000256" key="5">
    <source>
        <dbReference type="ARBA" id="ARBA00023014"/>
    </source>
</evidence>
<dbReference type="PANTHER" id="PTHR30426:SF0">
    <property type="entry name" value="4-HYDROXY-3-METHYLBUT-2-ENYL DIPHOSPHATE REDUCTASE"/>
    <property type="match status" value="1"/>
</dbReference>
<evidence type="ECO:0000313" key="7">
    <source>
        <dbReference type="Proteomes" id="UP000242592"/>
    </source>
</evidence>
<dbReference type="NCBIfam" id="TIGR00216">
    <property type="entry name" value="ispH_lytB"/>
    <property type="match status" value="1"/>
</dbReference>
<dbReference type="GO" id="GO:0051745">
    <property type="term" value="F:4-hydroxy-3-methylbut-2-enyl diphosphate reductase activity"/>
    <property type="evidence" value="ECO:0007669"/>
    <property type="project" value="InterPro"/>
</dbReference>
<organism evidence="6 7">
    <name type="scientific">Thermosipho atlanticus DSM 15807</name>
    <dbReference type="NCBI Taxonomy" id="1123380"/>
    <lineage>
        <taxon>Bacteria</taxon>
        <taxon>Thermotogati</taxon>
        <taxon>Thermotogota</taxon>
        <taxon>Thermotogae</taxon>
        <taxon>Thermotogales</taxon>
        <taxon>Fervidobacteriaceae</taxon>
        <taxon>Thermosipho</taxon>
    </lineage>
</organism>
<comment type="cofactor">
    <cofactor evidence="1">
        <name>[4Fe-4S] cluster</name>
        <dbReference type="ChEBI" id="CHEBI:49883"/>
    </cofactor>
</comment>
<keyword evidence="3" id="KW-0479">Metal-binding</keyword>
<dbReference type="EMBL" id="FQXN01000001">
    <property type="protein sequence ID" value="SHH22892.1"/>
    <property type="molecule type" value="Genomic_DNA"/>
</dbReference>
<keyword evidence="5" id="KW-0411">Iron-sulfur</keyword>
<dbReference type="PANTHER" id="PTHR30426">
    <property type="entry name" value="4-HYDROXY-3-METHYLBUT-2-ENYL DIPHOSPHATE REDUCTASE"/>
    <property type="match status" value="1"/>
</dbReference>
<evidence type="ECO:0000313" key="6">
    <source>
        <dbReference type="EMBL" id="SHH22892.1"/>
    </source>
</evidence>
<proteinExistence type="predicted"/>
<dbReference type="STRING" id="1123380.SAMN02745199_0411"/>
<name>A0A1M5R961_9BACT</name>
<dbReference type="GO" id="GO:0019288">
    <property type="term" value="P:isopentenyl diphosphate biosynthetic process, methylerythritol 4-phosphate pathway"/>
    <property type="evidence" value="ECO:0007669"/>
    <property type="project" value="InterPro"/>
</dbReference>
<dbReference type="Gene3D" id="3.40.1010.20">
    <property type="entry name" value="4-hydroxy-3-methylbut-2-enyl diphosphate reductase, catalytic domain"/>
    <property type="match status" value="2"/>
</dbReference>
<accession>A0A1M5R961</accession>
<keyword evidence="7" id="KW-1185">Reference proteome</keyword>
<dbReference type="RefSeq" id="WP_073071592.1">
    <property type="nucleotide sequence ID" value="NZ_FQXN01000001.1"/>
</dbReference>
<dbReference type="InterPro" id="IPR003451">
    <property type="entry name" value="LytB/IspH"/>
</dbReference>
<dbReference type="GO" id="GO:0050992">
    <property type="term" value="P:dimethylallyl diphosphate biosynthetic process"/>
    <property type="evidence" value="ECO:0007669"/>
    <property type="project" value="InterPro"/>
</dbReference>
<dbReference type="AlphaFoldDB" id="A0A1M5R961"/>
<sequence length="268" mass="29934">MQIVVASNIGFCFGVKEAVEKSKELLKAGFKVFTDDDIVHNKVVMNELRKLGLSFKDGEIFLVRAHGLPKEKIEKLSTKYKIEDLTCKIVYNLFWLAEKFEKQGYQVVVFGKPNHPEMIAIRSYAKNAIVSLEPVAVEAEKIALLSQTTMSVEEFEGFANSTKQISKFSEFLIKNTICNVTVSRENETKRIARQVDLLFVVGGKHSSNTKKLARIASQYTNVVHVETAKEILETPSNVKSVGIVSGTSTPIEVVNKVVHRIKDLGGEQ</sequence>
<evidence type="ECO:0000256" key="2">
    <source>
        <dbReference type="ARBA" id="ARBA00022485"/>
    </source>
</evidence>
<keyword evidence="4" id="KW-0408">Iron</keyword>
<keyword evidence="2" id="KW-0004">4Fe-4S</keyword>
<dbReference type="Proteomes" id="UP000242592">
    <property type="component" value="Unassembled WGS sequence"/>
</dbReference>
<dbReference type="CDD" id="cd13944">
    <property type="entry name" value="lytB_ispH"/>
    <property type="match status" value="1"/>
</dbReference>
<dbReference type="GO" id="GO:0046872">
    <property type="term" value="F:metal ion binding"/>
    <property type="evidence" value="ECO:0007669"/>
    <property type="project" value="UniProtKB-KW"/>
</dbReference>
<evidence type="ECO:0000256" key="4">
    <source>
        <dbReference type="ARBA" id="ARBA00023004"/>
    </source>
</evidence>
<dbReference type="Gene3D" id="3.40.50.11270">
    <property type="match status" value="1"/>
</dbReference>
<reference evidence="7" key="1">
    <citation type="submission" date="2016-11" db="EMBL/GenBank/DDBJ databases">
        <authorList>
            <person name="Varghese N."/>
            <person name="Submissions S."/>
        </authorList>
    </citation>
    <scope>NUCLEOTIDE SEQUENCE [LARGE SCALE GENOMIC DNA]</scope>
    <source>
        <strain evidence="7">DSM 15807</strain>
    </source>
</reference>
<evidence type="ECO:0000256" key="1">
    <source>
        <dbReference type="ARBA" id="ARBA00001966"/>
    </source>
</evidence>
<dbReference type="GO" id="GO:0051539">
    <property type="term" value="F:4 iron, 4 sulfur cluster binding"/>
    <property type="evidence" value="ECO:0007669"/>
    <property type="project" value="UniProtKB-KW"/>
</dbReference>
<gene>
    <name evidence="6" type="ORF">SAMN02745199_0411</name>
</gene>
<dbReference type="Pfam" id="PF02401">
    <property type="entry name" value="LYTB"/>
    <property type="match status" value="1"/>
</dbReference>
<evidence type="ECO:0000256" key="3">
    <source>
        <dbReference type="ARBA" id="ARBA00022723"/>
    </source>
</evidence>